<sequence length="343" mass="39230">MTYSNTAASSNVGVVLGLMTWGREGTEGARVHTFKQCEEMLDIFQKHGHKELDTAFVYTSHTSEQMLGEIDWKKRGLIVDTKLYPSKTSDGTPITHSRADLRKFLDMQLEACKTTCFDMWYLHAPDRKTDFAKTFAAVDELYREGKFKRFGISNYMSWEVAHIVELCDKNGWIKPTAYQGIYNALHRNVEPELFPCLRKFGISFYEFNPLAGGLFTGRYSGVDMQVENGSRFDPATGQGQNYRKRYFNDRYFEALALIEPIAKKHDLTMCGVALRWINHHSLLKRNHGDQILIGASSHRHLEDNLIDLEKGPLPEEVVNILDEAWEIFRPVATKVNSVGETCI</sequence>
<dbReference type="PANTHER" id="PTHR43364:SF4">
    <property type="entry name" value="NAD(P)-LINKED OXIDOREDUCTASE SUPERFAMILY PROTEIN"/>
    <property type="match status" value="1"/>
</dbReference>
<organism evidence="3 4">
    <name type="scientific">Microbotryum intermedium</name>
    <dbReference type="NCBI Taxonomy" id="269621"/>
    <lineage>
        <taxon>Eukaryota</taxon>
        <taxon>Fungi</taxon>
        <taxon>Dikarya</taxon>
        <taxon>Basidiomycota</taxon>
        <taxon>Pucciniomycotina</taxon>
        <taxon>Microbotryomycetes</taxon>
        <taxon>Microbotryales</taxon>
        <taxon>Microbotryaceae</taxon>
        <taxon>Microbotryum</taxon>
    </lineage>
</organism>
<evidence type="ECO:0000256" key="1">
    <source>
        <dbReference type="ARBA" id="ARBA00023002"/>
    </source>
</evidence>
<dbReference type="InterPro" id="IPR036812">
    <property type="entry name" value="NAD(P)_OxRdtase_dom_sf"/>
</dbReference>
<feature type="domain" description="NADP-dependent oxidoreductase" evidence="2">
    <location>
        <begin position="14"/>
        <end position="326"/>
    </location>
</feature>
<dbReference type="SUPFAM" id="SSF51430">
    <property type="entry name" value="NAD(P)-linked oxidoreductase"/>
    <property type="match status" value="1"/>
</dbReference>
<proteinExistence type="predicted"/>
<accession>A0A238F5G8</accession>
<dbReference type="Gene3D" id="3.20.20.100">
    <property type="entry name" value="NADP-dependent oxidoreductase domain"/>
    <property type="match status" value="1"/>
</dbReference>
<keyword evidence="1" id="KW-0560">Oxidoreductase</keyword>
<evidence type="ECO:0000313" key="4">
    <source>
        <dbReference type="Proteomes" id="UP000198372"/>
    </source>
</evidence>
<protein>
    <submittedName>
        <fullName evidence="3">BQ2448_446 protein</fullName>
    </submittedName>
</protein>
<evidence type="ECO:0000313" key="3">
    <source>
        <dbReference type="EMBL" id="SCV68325.1"/>
    </source>
</evidence>
<dbReference type="PANTHER" id="PTHR43364">
    <property type="entry name" value="NADH-SPECIFIC METHYLGLYOXAL REDUCTASE-RELATED"/>
    <property type="match status" value="1"/>
</dbReference>
<gene>
    <name evidence="3" type="ORF">BQ2448_446</name>
</gene>
<dbReference type="STRING" id="269621.A0A238F5G8"/>
<keyword evidence="4" id="KW-1185">Reference proteome</keyword>
<dbReference type="Pfam" id="PF00248">
    <property type="entry name" value="Aldo_ket_red"/>
    <property type="match status" value="1"/>
</dbReference>
<dbReference type="OrthoDB" id="2310150at2759"/>
<name>A0A238F5G8_9BASI</name>
<reference evidence="4" key="1">
    <citation type="submission" date="2016-09" db="EMBL/GenBank/DDBJ databases">
        <authorList>
            <person name="Jeantristanb JTB J.-T."/>
            <person name="Ricardo R."/>
        </authorList>
    </citation>
    <scope>NUCLEOTIDE SEQUENCE [LARGE SCALE GENOMIC DNA]</scope>
</reference>
<dbReference type="Proteomes" id="UP000198372">
    <property type="component" value="Unassembled WGS sequence"/>
</dbReference>
<dbReference type="InterPro" id="IPR023210">
    <property type="entry name" value="NADP_OxRdtase_dom"/>
</dbReference>
<evidence type="ECO:0000259" key="2">
    <source>
        <dbReference type="Pfam" id="PF00248"/>
    </source>
</evidence>
<dbReference type="GO" id="GO:0016491">
    <property type="term" value="F:oxidoreductase activity"/>
    <property type="evidence" value="ECO:0007669"/>
    <property type="project" value="UniProtKB-KW"/>
</dbReference>
<dbReference type="AlphaFoldDB" id="A0A238F5G8"/>
<dbReference type="CDD" id="cd19075">
    <property type="entry name" value="AKR_AKR7A1-5"/>
    <property type="match status" value="1"/>
</dbReference>
<dbReference type="InterPro" id="IPR050523">
    <property type="entry name" value="AKR_Detox_Biosynth"/>
</dbReference>
<dbReference type="EMBL" id="FMSP01000003">
    <property type="protein sequence ID" value="SCV68325.1"/>
    <property type="molecule type" value="Genomic_DNA"/>
</dbReference>